<protein>
    <submittedName>
        <fullName evidence="2">Uncharacterized protein</fullName>
    </submittedName>
</protein>
<dbReference type="Proteomes" id="UP000243217">
    <property type="component" value="Unassembled WGS sequence"/>
</dbReference>
<feature type="transmembrane region" description="Helical" evidence="1">
    <location>
        <begin position="101"/>
        <end position="121"/>
    </location>
</feature>
<organism evidence="2 3">
    <name type="scientific">Thraustotheca clavata</name>
    <dbReference type="NCBI Taxonomy" id="74557"/>
    <lineage>
        <taxon>Eukaryota</taxon>
        <taxon>Sar</taxon>
        <taxon>Stramenopiles</taxon>
        <taxon>Oomycota</taxon>
        <taxon>Saprolegniomycetes</taxon>
        <taxon>Saprolegniales</taxon>
        <taxon>Achlyaceae</taxon>
        <taxon>Thraustotheca</taxon>
    </lineage>
</organism>
<sequence>MGQLTPAAESFHNFTMNSPPTLAKYMLVPYTMALILSATMCCVTCIVVFKWDKVRKHTSHGTLFMFFACTVVWCIVSFIGCIARYLDNRTVNWGNDTTRNTYMISMIFQVGSAIWLILAVYEIKRMVFNPRSLENSQRVMKWMNIIIFSFVIAYGLSIFIYFQVKWGRNYRGNKGQDATNATFDSYSGGLSDEMDFFNALKWVRALIRGISVIYPVGMCVYFYMHRHEIEDITDGNESNGHISQRQVQLIMLLNSLVTVPICLSDTGHFSDAGVFMQLAQFSYHLSGAVSAFAIGNYLPRFDQLLKSGPRRGFHLLQPAISSSEGTDIYILEARRVVMLTR</sequence>
<gene>
    <name evidence="2" type="ORF">THRCLA_06010</name>
</gene>
<keyword evidence="1" id="KW-0472">Membrane</keyword>
<feature type="transmembrane region" description="Helical" evidence="1">
    <location>
        <begin position="142"/>
        <end position="162"/>
    </location>
</feature>
<name>A0A1V9ZQT0_9STRA</name>
<evidence type="ECO:0000313" key="2">
    <source>
        <dbReference type="EMBL" id="OQS00337.1"/>
    </source>
</evidence>
<keyword evidence="1" id="KW-1133">Transmembrane helix</keyword>
<dbReference type="OrthoDB" id="85009at2759"/>
<reference evidence="2 3" key="1">
    <citation type="journal article" date="2014" name="Genome Biol. Evol.">
        <title>The secreted proteins of Achlya hypogyna and Thraustotheca clavata identify the ancestral oomycete secretome and reveal gene acquisitions by horizontal gene transfer.</title>
        <authorList>
            <person name="Misner I."/>
            <person name="Blouin N."/>
            <person name="Leonard G."/>
            <person name="Richards T.A."/>
            <person name="Lane C.E."/>
        </authorList>
    </citation>
    <scope>NUCLEOTIDE SEQUENCE [LARGE SCALE GENOMIC DNA]</scope>
    <source>
        <strain evidence="2 3">ATCC 34112</strain>
    </source>
</reference>
<evidence type="ECO:0000256" key="1">
    <source>
        <dbReference type="SAM" id="Phobius"/>
    </source>
</evidence>
<accession>A0A1V9ZQT0</accession>
<feature type="transmembrane region" description="Helical" evidence="1">
    <location>
        <begin position="27"/>
        <end position="51"/>
    </location>
</feature>
<dbReference type="AlphaFoldDB" id="A0A1V9ZQT0"/>
<feature type="transmembrane region" description="Helical" evidence="1">
    <location>
        <begin position="205"/>
        <end position="224"/>
    </location>
</feature>
<comment type="caution">
    <text evidence="2">The sequence shown here is derived from an EMBL/GenBank/DDBJ whole genome shotgun (WGS) entry which is preliminary data.</text>
</comment>
<dbReference type="EMBL" id="JNBS01001711">
    <property type="protein sequence ID" value="OQS00337.1"/>
    <property type="molecule type" value="Genomic_DNA"/>
</dbReference>
<keyword evidence="3" id="KW-1185">Reference proteome</keyword>
<feature type="transmembrane region" description="Helical" evidence="1">
    <location>
        <begin position="63"/>
        <end position="86"/>
    </location>
</feature>
<evidence type="ECO:0000313" key="3">
    <source>
        <dbReference type="Proteomes" id="UP000243217"/>
    </source>
</evidence>
<keyword evidence="1" id="KW-0812">Transmembrane</keyword>
<proteinExistence type="predicted"/>